<evidence type="ECO:0000313" key="6">
    <source>
        <dbReference type="EMBL" id="SPE18006.1"/>
    </source>
</evidence>
<dbReference type="InterPro" id="IPR013762">
    <property type="entry name" value="Integrase-like_cat_sf"/>
</dbReference>
<dbReference type="GO" id="GO:0015074">
    <property type="term" value="P:DNA integration"/>
    <property type="evidence" value="ECO:0007669"/>
    <property type="project" value="UniProtKB-KW"/>
</dbReference>
<dbReference type="Proteomes" id="UP000239735">
    <property type="component" value="Unassembled WGS sequence"/>
</dbReference>
<evidence type="ECO:0000256" key="3">
    <source>
        <dbReference type="ARBA" id="ARBA00023125"/>
    </source>
</evidence>
<dbReference type="GO" id="GO:0006310">
    <property type="term" value="P:DNA recombination"/>
    <property type="evidence" value="ECO:0007669"/>
    <property type="project" value="UniProtKB-KW"/>
</dbReference>
<comment type="similarity">
    <text evidence="1">Belongs to the 'phage' integrase family.</text>
</comment>
<dbReference type="InterPro" id="IPR010998">
    <property type="entry name" value="Integrase_recombinase_N"/>
</dbReference>
<sequence length="362" mass="41114">MRKSRYQKGSVKKQRGRWVALWWDNHSRKSRVIGLVKDMTKSDARAVVSGIIAEMEAKRQADRSWRFGEFVTEVYFPYFGRKWKASTRVNNMNRVSIHLVEMLGARELKSFRRDELQDLLDGKAQAGLSFSTVDHLRWDLKQVFDMAVAEGHIERNPALLLFTPREAVRATHRVMNIEEVKTCFGVLGQRERLVVKLAILAGMRPGEIFALTWGRLAATSVEIRQRVYRGIIDTPKSTLSVRQAALPEGLAGEIAAWRAVSLVTDDDAWVFPSEKLTTPMSKDNCWNRNIKPKLAKAGLAWTNFLVMRRTHSTLMGDLGVDGKLVADQCGHTLDVNQNVYRQSPVASRLPAVNQLEQKLLVM</sequence>
<gene>
    <name evidence="6" type="ORF">SBA5_120082</name>
</gene>
<dbReference type="PANTHER" id="PTHR30629">
    <property type="entry name" value="PROPHAGE INTEGRASE"/>
    <property type="match status" value="1"/>
</dbReference>
<evidence type="ECO:0000313" key="7">
    <source>
        <dbReference type="Proteomes" id="UP000239735"/>
    </source>
</evidence>
<dbReference type="InterPro" id="IPR050808">
    <property type="entry name" value="Phage_Integrase"/>
</dbReference>
<protein>
    <recommendedName>
        <fullName evidence="5">Tyr recombinase domain-containing protein</fullName>
    </recommendedName>
</protein>
<keyword evidence="4" id="KW-0233">DNA recombination</keyword>
<dbReference type="OrthoDB" id="110571at2"/>
<dbReference type="Pfam" id="PF00589">
    <property type="entry name" value="Phage_integrase"/>
    <property type="match status" value="1"/>
</dbReference>
<name>A0A2N9L3X0_9BACT</name>
<evidence type="ECO:0000256" key="1">
    <source>
        <dbReference type="ARBA" id="ARBA00008857"/>
    </source>
</evidence>
<dbReference type="PROSITE" id="PS51898">
    <property type="entry name" value="TYR_RECOMBINASE"/>
    <property type="match status" value="1"/>
</dbReference>
<keyword evidence="2" id="KW-0229">DNA integration</keyword>
<dbReference type="AlphaFoldDB" id="A0A2N9L3X0"/>
<dbReference type="InterPro" id="IPR011010">
    <property type="entry name" value="DNA_brk_join_enz"/>
</dbReference>
<evidence type="ECO:0000256" key="4">
    <source>
        <dbReference type="ARBA" id="ARBA00023172"/>
    </source>
</evidence>
<evidence type="ECO:0000259" key="5">
    <source>
        <dbReference type="PROSITE" id="PS51898"/>
    </source>
</evidence>
<proteinExistence type="inferred from homology"/>
<dbReference type="Gene3D" id="1.10.443.10">
    <property type="entry name" value="Intergrase catalytic core"/>
    <property type="match status" value="1"/>
</dbReference>
<dbReference type="PANTHER" id="PTHR30629:SF2">
    <property type="entry name" value="PROPHAGE INTEGRASE INTS-RELATED"/>
    <property type="match status" value="1"/>
</dbReference>
<organism evidence="6 7">
    <name type="scientific">Candidatus Sulfuritelmatomonas gaucii</name>
    <dbReference type="NCBI Taxonomy" id="2043161"/>
    <lineage>
        <taxon>Bacteria</taxon>
        <taxon>Pseudomonadati</taxon>
        <taxon>Acidobacteriota</taxon>
        <taxon>Terriglobia</taxon>
        <taxon>Terriglobales</taxon>
        <taxon>Acidobacteriaceae</taxon>
        <taxon>Candidatus Sulfuritelmatomonas</taxon>
    </lineage>
</organism>
<dbReference type="Gene3D" id="1.10.150.130">
    <property type="match status" value="1"/>
</dbReference>
<dbReference type="GO" id="GO:0003677">
    <property type="term" value="F:DNA binding"/>
    <property type="evidence" value="ECO:0007669"/>
    <property type="project" value="UniProtKB-KW"/>
</dbReference>
<dbReference type="EMBL" id="OKRB01000024">
    <property type="protein sequence ID" value="SPE18006.1"/>
    <property type="molecule type" value="Genomic_DNA"/>
</dbReference>
<accession>A0A2N9L3X0</accession>
<feature type="domain" description="Tyr recombinase" evidence="5">
    <location>
        <begin position="158"/>
        <end position="354"/>
    </location>
</feature>
<dbReference type="SUPFAM" id="SSF56349">
    <property type="entry name" value="DNA breaking-rejoining enzymes"/>
    <property type="match status" value="1"/>
</dbReference>
<dbReference type="InterPro" id="IPR002104">
    <property type="entry name" value="Integrase_catalytic"/>
</dbReference>
<evidence type="ECO:0000256" key="2">
    <source>
        <dbReference type="ARBA" id="ARBA00022908"/>
    </source>
</evidence>
<reference evidence="7" key="1">
    <citation type="submission" date="2018-02" db="EMBL/GenBank/DDBJ databases">
        <authorList>
            <person name="Hausmann B."/>
        </authorList>
    </citation>
    <scope>NUCLEOTIDE SEQUENCE [LARGE SCALE GENOMIC DNA]</scope>
    <source>
        <strain evidence="7">Peat soil MAG SbA5</strain>
    </source>
</reference>
<keyword evidence="3" id="KW-0238">DNA-binding</keyword>